<evidence type="ECO:0000313" key="4">
    <source>
        <dbReference type="Proteomes" id="UP000256970"/>
    </source>
</evidence>
<protein>
    <submittedName>
        <fullName evidence="3">Uncharacterized protein</fullName>
    </submittedName>
</protein>
<feature type="compositionally biased region" description="Low complexity" evidence="1">
    <location>
        <begin position="261"/>
        <end position="277"/>
    </location>
</feature>
<evidence type="ECO:0000256" key="1">
    <source>
        <dbReference type="SAM" id="MobiDB-lite"/>
    </source>
</evidence>
<evidence type="ECO:0000313" key="3">
    <source>
        <dbReference type="EMBL" id="SZX77347.1"/>
    </source>
</evidence>
<name>A0A383WIP5_TETOB</name>
<sequence>MVVKPRGLKQLPLVPMACPSLGRDDIILSHAHKLHSLLLDLSPHASTSLPDICTAAGVTPAPGSTPQQALFRAAVVCAPDAAAGRAAAAGLDVALLLLPGPKPGSRHVLQASLLASRGLFTREGAGLMAAHFETFLFEVVKVQSSHSSSNPEVQPCLAPLLRVPLVDAGDSWGEDDPAQDDSSSSSCAAWPCCDGHTSTQDASSYNEQQHNTSSSSCASSMAQSSAADPAMYRSSSGSSSSSSTLSFTALLAVWKSTGRGHVSSSSGGSSASKATRSAQAPKLRLRVLCGAEKVWRKLK</sequence>
<feature type="region of interest" description="Disordered" evidence="1">
    <location>
        <begin position="261"/>
        <end position="280"/>
    </location>
</feature>
<organism evidence="3 4">
    <name type="scientific">Tetradesmus obliquus</name>
    <name type="common">Green alga</name>
    <name type="synonym">Acutodesmus obliquus</name>
    <dbReference type="NCBI Taxonomy" id="3088"/>
    <lineage>
        <taxon>Eukaryota</taxon>
        <taxon>Viridiplantae</taxon>
        <taxon>Chlorophyta</taxon>
        <taxon>core chlorophytes</taxon>
        <taxon>Chlorophyceae</taxon>
        <taxon>CS clade</taxon>
        <taxon>Sphaeropleales</taxon>
        <taxon>Scenedesmaceae</taxon>
        <taxon>Tetradesmus</taxon>
    </lineage>
</organism>
<keyword evidence="4" id="KW-1185">Reference proteome</keyword>
<proteinExistence type="predicted"/>
<feature type="compositionally biased region" description="Polar residues" evidence="1">
    <location>
        <begin position="200"/>
        <end position="212"/>
    </location>
</feature>
<dbReference type="EMBL" id="FNXT01000881">
    <property type="protein sequence ID" value="SZX68780.1"/>
    <property type="molecule type" value="Genomic_DNA"/>
</dbReference>
<reference evidence="3 4" key="1">
    <citation type="submission" date="2016-10" db="EMBL/GenBank/DDBJ databases">
        <authorList>
            <person name="Cai Z."/>
        </authorList>
    </citation>
    <scope>NUCLEOTIDE SEQUENCE [LARGE SCALE GENOMIC DNA]</scope>
</reference>
<evidence type="ECO:0000313" key="2">
    <source>
        <dbReference type="EMBL" id="SZX68780.1"/>
    </source>
</evidence>
<gene>
    <name evidence="3" type="ORF">BQ4739_LOCUS17704</name>
    <name evidence="2" type="ORF">BQ4739_LOCUS9098</name>
</gene>
<dbReference type="AlphaFoldDB" id="A0A383WIP5"/>
<dbReference type="EMBL" id="FNXT01001281">
    <property type="protein sequence ID" value="SZX77347.1"/>
    <property type="molecule type" value="Genomic_DNA"/>
</dbReference>
<dbReference type="Proteomes" id="UP000256970">
    <property type="component" value="Unassembled WGS sequence"/>
</dbReference>
<accession>A0A383WIP5</accession>
<feature type="region of interest" description="Disordered" evidence="1">
    <location>
        <begin position="200"/>
        <end position="220"/>
    </location>
</feature>